<dbReference type="OrthoDB" id="409586at2759"/>
<dbReference type="STRING" id="1507870.A0A1V8T9U7"/>
<dbReference type="Pfam" id="PF00153">
    <property type="entry name" value="Mito_carr"/>
    <property type="match status" value="3"/>
</dbReference>
<dbReference type="InterPro" id="IPR002293">
    <property type="entry name" value="AA/rel_permease1"/>
</dbReference>
<protein>
    <recommendedName>
        <fullName evidence="12">Amino acid permease/ SLC12A domain-containing protein</fullName>
    </recommendedName>
</protein>
<feature type="compositionally biased region" description="Basic and acidic residues" evidence="8">
    <location>
        <begin position="15"/>
        <end position="29"/>
    </location>
</feature>
<proteinExistence type="predicted"/>
<comment type="caution">
    <text evidence="10">The sequence shown here is derived from an EMBL/GenBank/DDBJ whole genome shotgun (WGS) entry which is preliminary data.</text>
</comment>
<keyword evidence="4" id="KW-0999">Mitochondrion inner membrane</keyword>
<dbReference type="InterPro" id="IPR018108">
    <property type="entry name" value="MCP_transmembrane"/>
</dbReference>
<feature type="transmembrane region" description="Helical" evidence="9">
    <location>
        <begin position="234"/>
        <end position="253"/>
    </location>
</feature>
<feature type="transmembrane region" description="Helical" evidence="9">
    <location>
        <begin position="127"/>
        <end position="147"/>
    </location>
</feature>
<dbReference type="Gene3D" id="1.50.40.10">
    <property type="entry name" value="Mitochondrial carrier domain"/>
    <property type="match status" value="2"/>
</dbReference>
<name>A0A1V8T9U7_9PEZI</name>
<accession>A0A1V8T9U7</accession>
<feature type="repeat" description="Solcar" evidence="7">
    <location>
        <begin position="687"/>
        <end position="775"/>
    </location>
</feature>
<dbReference type="EMBL" id="NAJO01000013">
    <property type="protein sequence ID" value="OQO08155.1"/>
    <property type="molecule type" value="Genomic_DNA"/>
</dbReference>
<evidence type="ECO:0000256" key="5">
    <source>
        <dbReference type="ARBA" id="ARBA00022989"/>
    </source>
</evidence>
<keyword evidence="4" id="KW-0496">Mitochondrion</keyword>
<keyword evidence="2" id="KW-0813">Transport</keyword>
<keyword evidence="6 7" id="KW-0472">Membrane</keyword>
<evidence type="ECO:0000313" key="11">
    <source>
        <dbReference type="Proteomes" id="UP000192596"/>
    </source>
</evidence>
<dbReference type="InParanoid" id="A0A1V8T9U7"/>
<feature type="region of interest" description="Disordered" evidence="8">
    <location>
        <begin position="1"/>
        <end position="29"/>
    </location>
</feature>
<evidence type="ECO:0000256" key="2">
    <source>
        <dbReference type="ARBA" id="ARBA00022448"/>
    </source>
</evidence>
<feature type="transmembrane region" description="Helical" evidence="9">
    <location>
        <begin position="378"/>
        <end position="401"/>
    </location>
</feature>
<feature type="transmembrane region" description="Helical" evidence="9">
    <location>
        <begin position="305"/>
        <end position="327"/>
    </location>
</feature>
<dbReference type="PANTHER" id="PTHR45649:SF5">
    <property type="entry name" value="GABA TRANSPORTER (EUROFUNG)-RELATED"/>
    <property type="match status" value="1"/>
</dbReference>
<dbReference type="InterPro" id="IPR023395">
    <property type="entry name" value="MCP_dom_sf"/>
</dbReference>
<dbReference type="Pfam" id="PF13520">
    <property type="entry name" value="AA_permease_2"/>
    <property type="match status" value="1"/>
</dbReference>
<dbReference type="PROSITE" id="PS50920">
    <property type="entry name" value="SOLCAR"/>
    <property type="match status" value="3"/>
</dbReference>
<sequence>MSVYEVKPVPSVDELPSKESGSDVTRHDARSPTGVKRIFNFTQMFFFALSYMASWESIIPNVGLAFYNGGPRALVWGCFIVFPGVLCQVASFAELSSIQPIAGAQYHWTWHLAPAKYRRSITWFQGWITWFAWISLLAGVVNIAANVTTTLATTSYPGYVAQGWHTILIMWAYLLVLGLLNMYAFWIIPYIEIFAGFVHIALWIAMAAVLLAMAPRHDADFVFLQKANLSGWESDFVSFNLGIVLITWGFVGFDASAHISEETRKASSTIPRTMFWGIVSNMLLSFGMILIFMTCLGDVDAVLAAGYPLIAICLSATKSVAGASALVGGNLMTIVSSTIGSITSASRLTWAWSRDGALPAYFSRVDPKQHVPVRRAGVAVNVFALVYTAWLGIFMVFPNYLPIDANYMNYALPINAFIWLIALVTWFAWARNHWPGLDIELIDKIVADGEANRLTRHQKFATSDFSMADALEETNTGVSRTVKDLFAGAVGGIAQVLIGQPFDIVKVRLQTTTNYSGAYDCATQILRNEGPAAFYKGTLTPLIGIGACVSVQFGAFNYAKRAFESRNAATASATSKLLPLESSSQLSYGQYYLAGAFAGLSNTVLSSPIEHIRIRLQTQPHGAARLYSGPLDCISKLSRSPSITQGLYRGTSVTLLREAQAYGAWFLSFEYMMNADVARNNYARSAVPTWKIALYGGLAGEMLWLTSYPFDVVKSKMQTDGFGAQQKYGSMRACFGSIWRTEGMRGFWRGIGPTLLRALPVSAGTFVTVEMVMKAIN</sequence>
<keyword evidence="3 7" id="KW-0812">Transmembrane</keyword>
<evidence type="ECO:0000313" key="10">
    <source>
        <dbReference type="EMBL" id="OQO08155.1"/>
    </source>
</evidence>
<dbReference type="PANTHER" id="PTHR45649">
    <property type="entry name" value="AMINO-ACID PERMEASE BAT1"/>
    <property type="match status" value="1"/>
</dbReference>
<feature type="transmembrane region" description="Helical" evidence="9">
    <location>
        <begin position="73"/>
        <end position="93"/>
    </location>
</feature>
<evidence type="ECO:0000256" key="1">
    <source>
        <dbReference type="ARBA" id="ARBA00004141"/>
    </source>
</evidence>
<feature type="repeat" description="Solcar" evidence="7">
    <location>
        <begin position="479"/>
        <end position="562"/>
    </location>
</feature>
<evidence type="ECO:0000256" key="6">
    <source>
        <dbReference type="ARBA" id="ARBA00023136"/>
    </source>
</evidence>
<evidence type="ECO:0000256" key="8">
    <source>
        <dbReference type="SAM" id="MobiDB-lite"/>
    </source>
</evidence>
<dbReference type="SUPFAM" id="SSF103506">
    <property type="entry name" value="Mitochondrial carrier"/>
    <property type="match status" value="1"/>
</dbReference>
<evidence type="ECO:0008006" key="12">
    <source>
        <dbReference type="Google" id="ProtNLM"/>
    </source>
</evidence>
<dbReference type="GO" id="GO:0016020">
    <property type="term" value="C:membrane"/>
    <property type="evidence" value="ECO:0007669"/>
    <property type="project" value="UniProtKB-SubCell"/>
</dbReference>
<evidence type="ECO:0000256" key="4">
    <source>
        <dbReference type="ARBA" id="ARBA00022792"/>
    </source>
</evidence>
<keyword evidence="5 9" id="KW-1133">Transmembrane helix</keyword>
<dbReference type="Gene3D" id="1.20.1740.10">
    <property type="entry name" value="Amino acid/polyamine transporter I"/>
    <property type="match status" value="1"/>
</dbReference>
<dbReference type="GO" id="GO:0022857">
    <property type="term" value="F:transmembrane transporter activity"/>
    <property type="evidence" value="ECO:0007669"/>
    <property type="project" value="InterPro"/>
</dbReference>
<feature type="repeat" description="Solcar" evidence="7">
    <location>
        <begin position="586"/>
        <end position="675"/>
    </location>
</feature>
<evidence type="ECO:0000256" key="7">
    <source>
        <dbReference type="PROSITE-ProRule" id="PRU00282"/>
    </source>
</evidence>
<evidence type="ECO:0000256" key="9">
    <source>
        <dbReference type="SAM" id="Phobius"/>
    </source>
</evidence>
<feature type="transmembrane region" description="Helical" evidence="9">
    <location>
        <begin position="407"/>
        <end position="429"/>
    </location>
</feature>
<comment type="subcellular location">
    <subcellularLocation>
        <location evidence="1">Membrane</location>
        <topology evidence="1">Multi-pass membrane protein</topology>
    </subcellularLocation>
</comment>
<organism evidence="10 11">
    <name type="scientific">Cryoendolithus antarcticus</name>
    <dbReference type="NCBI Taxonomy" id="1507870"/>
    <lineage>
        <taxon>Eukaryota</taxon>
        <taxon>Fungi</taxon>
        <taxon>Dikarya</taxon>
        <taxon>Ascomycota</taxon>
        <taxon>Pezizomycotina</taxon>
        <taxon>Dothideomycetes</taxon>
        <taxon>Dothideomycetidae</taxon>
        <taxon>Cladosporiales</taxon>
        <taxon>Cladosporiaceae</taxon>
        <taxon>Cryoendolithus</taxon>
    </lineage>
</organism>
<reference evidence="11" key="1">
    <citation type="submission" date="2017-03" db="EMBL/GenBank/DDBJ databases">
        <title>Genomes of endolithic fungi from Antarctica.</title>
        <authorList>
            <person name="Coleine C."/>
            <person name="Masonjones S."/>
            <person name="Stajich J.E."/>
        </authorList>
    </citation>
    <scope>NUCLEOTIDE SEQUENCE [LARGE SCALE GENOMIC DNA]</scope>
    <source>
        <strain evidence="11">CCFEE 5527</strain>
    </source>
</reference>
<gene>
    <name evidence="10" type="ORF">B0A48_06949</name>
</gene>
<evidence type="ECO:0000256" key="3">
    <source>
        <dbReference type="ARBA" id="ARBA00022692"/>
    </source>
</evidence>
<feature type="transmembrane region" description="Helical" evidence="9">
    <location>
        <begin position="193"/>
        <end position="214"/>
    </location>
</feature>
<dbReference type="Proteomes" id="UP000192596">
    <property type="component" value="Unassembled WGS sequence"/>
</dbReference>
<keyword evidence="11" id="KW-1185">Reference proteome</keyword>
<dbReference type="AlphaFoldDB" id="A0A1V8T9U7"/>
<feature type="transmembrane region" description="Helical" evidence="9">
    <location>
        <begin position="45"/>
        <end position="67"/>
    </location>
</feature>
<feature type="transmembrane region" description="Helical" evidence="9">
    <location>
        <begin position="274"/>
        <end position="293"/>
    </location>
</feature>
<feature type="transmembrane region" description="Helical" evidence="9">
    <location>
        <begin position="167"/>
        <end position="186"/>
    </location>
</feature>